<keyword evidence="2" id="KW-0472">Membrane</keyword>
<organism evidence="4 5">
    <name type="scientific">Nonomuraea glycinis</name>
    <dbReference type="NCBI Taxonomy" id="2047744"/>
    <lineage>
        <taxon>Bacteria</taxon>
        <taxon>Bacillati</taxon>
        <taxon>Actinomycetota</taxon>
        <taxon>Actinomycetes</taxon>
        <taxon>Streptosporangiales</taxon>
        <taxon>Streptosporangiaceae</taxon>
        <taxon>Nonomuraea</taxon>
    </lineage>
</organism>
<dbReference type="RefSeq" id="WP_189140692.1">
    <property type="nucleotide sequence ID" value="NZ_BMNK01000007.1"/>
</dbReference>
<evidence type="ECO:0000256" key="2">
    <source>
        <dbReference type="SAM" id="Phobius"/>
    </source>
</evidence>
<name>A0A918A839_9ACTN</name>
<dbReference type="InterPro" id="IPR055568">
    <property type="entry name" value="DUF7144"/>
</dbReference>
<feature type="compositionally biased region" description="Polar residues" evidence="1">
    <location>
        <begin position="1"/>
        <end position="22"/>
    </location>
</feature>
<feature type="domain" description="DUF7144" evidence="3">
    <location>
        <begin position="45"/>
        <end position="159"/>
    </location>
</feature>
<feature type="transmembrane region" description="Helical" evidence="2">
    <location>
        <begin position="117"/>
        <end position="133"/>
    </location>
</feature>
<feature type="transmembrane region" description="Helical" evidence="2">
    <location>
        <begin position="139"/>
        <end position="157"/>
    </location>
</feature>
<accession>A0A918A839</accession>
<evidence type="ECO:0000313" key="5">
    <source>
        <dbReference type="Proteomes" id="UP000660745"/>
    </source>
</evidence>
<evidence type="ECO:0000313" key="4">
    <source>
        <dbReference type="EMBL" id="GGP09540.1"/>
    </source>
</evidence>
<dbReference type="Proteomes" id="UP000660745">
    <property type="component" value="Unassembled WGS sequence"/>
</dbReference>
<dbReference type="AlphaFoldDB" id="A0A918A839"/>
<feature type="transmembrane region" description="Helical" evidence="2">
    <location>
        <begin position="89"/>
        <end position="110"/>
    </location>
</feature>
<reference evidence="4" key="1">
    <citation type="journal article" date="2014" name="Int. J. Syst. Evol. Microbiol.">
        <title>Complete genome sequence of Corynebacterium casei LMG S-19264T (=DSM 44701T), isolated from a smear-ripened cheese.</title>
        <authorList>
            <consortium name="US DOE Joint Genome Institute (JGI-PGF)"/>
            <person name="Walter F."/>
            <person name="Albersmeier A."/>
            <person name="Kalinowski J."/>
            <person name="Ruckert C."/>
        </authorList>
    </citation>
    <scope>NUCLEOTIDE SEQUENCE</scope>
    <source>
        <strain evidence="4">CGMCC 4.7430</strain>
    </source>
</reference>
<proteinExistence type="predicted"/>
<feature type="transmembrane region" description="Helical" evidence="2">
    <location>
        <begin position="42"/>
        <end position="69"/>
    </location>
</feature>
<feature type="region of interest" description="Disordered" evidence="1">
    <location>
        <begin position="1"/>
        <end position="36"/>
    </location>
</feature>
<dbReference type="EMBL" id="BMNK01000007">
    <property type="protein sequence ID" value="GGP09540.1"/>
    <property type="molecule type" value="Genomic_DNA"/>
</dbReference>
<sequence>MAQQHHPQARQTSQEQATTAVPQQREGPTRSQQEEPPRLTGWLGWVLFAGFTMVIVGCFQAVMGLVGIFNTDFYVITANNLAIPVNYTTWGVVHLILGVIVALAGLAVMAGKTWGRAVGIFLAAIQAIVNFAWFPAYPFWSLIVIAVDILVIYALLVHGGEMRGLTRQGARGATQ</sequence>
<keyword evidence="2" id="KW-1133">Transmembrane helix</keyword>
<evidence type="ECO:0000259" key="3">
    <source>
        <dbReference type="Pfam" id="PF23636"/>
    </source>
</evidence>
<gene>
    <name evidence="4" type="ORF">GCM10012278_45640</name>
</gene>
<keyword evidence="5" id="KW-1185">Reference proteome</keyword>
<protein>
    <submittedName>
        <fullName evidence="4">Membrane protein</fullName>
    </submittedName>
</protein>
<keyword evidence="2" id="KW-0812">Transmembrane</keyword>
<dbReference type="Pfam" id="PF23636">
    <property type="entry name" value="DUF7144"/>
    <property type="match status" value="1"/>
</dbReference>
<comment type="caution">
    <text evidence="4">The sequence shown here is derived from an EMBL/GenBank/DDBJ whole genome shotgun (WGS) entry which is preliminary data.</text>
</comment>
<reference evidence="4" key="2">
    <citation type="submission" date="2020-09" db="EMBL/GenBank/DDBJ databases">
        <authorList>
            <person name="Sun Q."/>
            <person name="Zhou Y."/>
        </authorList>
    </citation>
    <scope>NUCLEOTIDE SEQUENCE</scope>
    <source>
        <strain evidence="4">CGMCC 4.7430</strain>
    </source>
</reference>
<evidence type="ECO:0000256" key="1">
    <source>
        <dbReference type="SAM" id="MobiDB-lite"/>
    </source>
</evidence>